<keyword evidence="3" id="KW-1185">Reference proteome</keyword>
<protein>
    <submittedName>
        <fullName evidence="2">Uncharacterized protein</fullName>
    </submittedName>
</protein>
<dbReference type="Proteomes" id="UP000489600">
    <property type="component" value="Unassembled WGS sequence"/>
</dbReference>
<evidence type="ECO:0000313" key="3">
    <source>
        <dbReference type="Proteomes" id="UP000489600"/>
    </source>
</evidence>
<gene>
    <name evidence="2" type="ORF">ANE_LOCUS15339</name>
</gene>
<name>A0A565BU52_9BRAS</name>
<evidence type="ECO:0000256" key="1">
    <source>
        <dbReference type="SAM" id="MobiDB-lite"/>
    </source>
</evidence>
<reference evidence="2" key="1">
    <citation type="submission" date="2019-07" db="EMBL/GenBank/DDBJ databases">
        <authorList>
            <person name="Dittberner H."/>
        </authorList>
    </citation>
    <scope>NUCLEOTIDE SEQUENCE [LARGE SCALE GENOMIC DNA]</scope>
</reference>
<dbReference type="AlphaFoldDB" id="A0A565BU52"/>
<feature type="region of interest" description="Disordered" evidence="1">
    <location>
        <begin position="85"/>
        <end position="116"/>
    </location>
</feature>
<dbReference type="EMBL" id="CABITT030000005">
    <property type="protein sequence ID" value="VVB04895.1"/>
    <property type="molecule type" value="Genomic_DNA"/>
</dbReference>
<accession>A0A565BU52</accession>
<organism evidence="2 3">
    <name type="scientific">Arabis nemorensis</name>
    <dbReference type="NCBI Taxonomy" id="586526"/>
    <lineage>
        <taxon>Eukaryota</taxon>
        <taxon>Viridiplantae</taxon>
        <taxon>Streptophyta</taxon>
        <taxon>Embryophyta</taxon>
        <taxon>Tracheophyta</taxon>
        <taxon>Spermatophyta</taxon>
        <taxon>Magnoliopsida</taxon>
        <taxon>eudicotyledons</taxon>
        <taxon>Gunneridae</taxon>
        <taxon>Pentapetalae</taxon>
        <taxon>rosids</taxon>
        <taxon>malvids</taxon>
        <taxon>Brassicales</taxon>
        <taxon>Brassicaceae</taxon>
        <taxon>Arabideae</taxon>
        <taxon>Arabis</taxon>
    </lineage>
</organism>
<proteinExistence type="predicted"/>
<comment type="caution">
    <text evidence="2">The sequence shown here is derived from an EMBL/GenBank/DDBJ whole genome shotgun (WGS) entry which is preliminary data.</text>
</comment>
<sequence>MAPKPDQRLIAMEAKMVEFQKDLAEMKLTSEANMSNFERIERRIVEVAVEQQREKSSTPIVATTEPVHATPTFVQRSGKEIVREASTQGGNSPMVEYARENPSGMLLQQLGRPPDS</sequence>
<evidence type="ECO:0000313" key="2">
    <source>
        <dbReference type="EMBL" id="VVB04895.1"/>
    </source>
</evidence>